<protein>
    <submittedName>
        <fullName evidence="1">Uncharacterized protein</fullName>
    </submittedName>
</protein>
<dbReference type="AlphaFoldDB" id="H6QTY1"/>
<dbReference type="InterPro" id="IPR029058">
    <property type="entry name" value="AB_hydrolase_fold"/>
</dbReference>
<dbReference type="GeneID" id="13541832"/>
<dbReference type="PANTHER" id="PTHR37574">
    <property type="entry name" value="LIPASE B"/>
    <property type="match status" value="1"/>
</dbReference>
<dbReference type="VEuPathDB" id="FungiDB:PGTG_22226"/>
<dbReference type="RefSeq" id="XP_003889040.1">
    <property type="nucleotide sequence ID" value="XM_003888991.1"/>
</dbReference>
<dbReference type="STRING" id="418459.H6QTY1"/>
<evidence type="ECO:0000313" key="1">
    <source>
        <dbReference type="EMBL" id="EHS64395.1"/>
    </source>
</evidence>
<keyword evidence="2" id="KW-1185">Reference proteome</keyword>
<dbReference type="PANTHER" id="PTHR37574:SF1">
    <property type="entry name" value="LIPASE B"/>
    <property type="match status" value="1"/>
</dbReference>
<accession>H6QTY1</accession>
<dbReference type="InParanoid" id="H6QTY1"/>
<proteinExistence type="predicted"/>
<dbReference type="EMBL" id="DS178324">
    <property type="protein sequence ID" value="EHS64395.1"/>
    <property type="molecule type" value="Genomic_DNA"/>
</dbReference>
<evidence type="ECO:0000313" key="2">
    <source>
        <dbReference type="Proteomes" id="UP000008783"/>
    </source>
</evidence>
<dbReference type="Gene3D" id="3.40.50.1820">
    <property type="entry name" value="alpha/beta hydrolase"/>
    <property type="match status" value="1"/>
</dbReference>
<dbReference type="InterPro" id="IPR053228">
    <property type="entry name" value="Stereospecific_Lipase"/>
</dbReference>
<dbReference type="Proteomes" id="UP000008783">
    <property type="component" value="Unassembled WGS sequence"/>
</dbReference>
<dbReference type="HOGENOM" id="CLU_1272824_0_0_1"/>
<gene>
    <name evidence="1" type="ORF">PGTG_22226</name>
</gene>
<sequence>MSATRHPSDAIYGFYPSGNVVPLPLVKRQSAQAGIVSDRDHFYDVAAAPTGPLPSRASGDAPWTQAESSYKRMIACPFGIQNKDRGIVLLVPGTAGNASEVYKSVRLPYKVEFPSICSTVPSIFALKTIQSAYYADLPSQGFDVCWVDTPNYSISDMQLSAEFVAYAIKSLAPQSTKTGGKINIVSYSQGGPNVQWASSLLDFLDVFFKLAGQGDRN</sequence>
<name>H6QTY1_PUCGT</name>
<reference evidence="2" key="1">
    <citation type="journal article" date="2011" name="Proc. Natl. Acad. Sci. U.S.A.">
        <title>Obligate biotrophy features unraveled by the genomic analysis of rust fungi.</title>
        <authorList>
            <person name="Duplessis S."/>
            <person name="Cuomo C.A."/>
            <person name="Lin Y.-C."/>
            <person name="Aerts A."/>
            <person name="Tisserant E."/>
            <person name="Veneault-Fourrey C."/>
            <person name="Joly D.L."/>
            <person name="Hacquard S."/>
            <person name="Amselem J."/>
            <person name="Cantarel B.L."/>
            <person name="Chiu R."/>
            <person name="Coutinho P.M."/>
            <person name="Feau N."/>
            <person name="Field M."/>
            <person name="Frey P."/>
            <person name="Gelhaye E."/>
            <person name="Goldberg J."/>
            <person name="Grabherr M.G."/>
            <person name="Kodira C.D."/>
            <person name="Kohler A."/>
            <person name="Kuees U."/>
            <person name="Lindquist E.A."/>
            <person name="Lucas S.M."/>
            <person name="Mago R."/>
            <person name="Mauceli E."/>
            <person name="Morin E."/>
            <person name="Murat C."/>
            <person name="Pangilinan J.L."/>
            <person name="Park R."/>
            <person name="Pearson M."/>
            <person name="Quesneville H."/>
            <person name="Rouhier N."/>
            <person name="Sakthikumar S."/>
            <person name="Salamov A.A."/>
            <person name="Schmutz J."/>
            <person name="Selles B."/>
            <person name="Shapiro H."/>
            <person name="Tanguay P."/>
            <person name="Tuskan G.A."/>
            <person name="Henrissat B."/>
            <person name="Van de Peer Y."/>
            <person name="Rouze P."/>
            <person name="Ellis J.G."/>
            <person name="Dodds P.N."/>
            <person name="Schein J.E."/>
            <person name="Zhong S."/>
            <person name="Hamelin R.C."/>
            <person name="Grigoriev I.V."/>
            <person name="Szabo L.J."/>
            <person name="Martin F."/>
        </authorList>
    </citation>
    <scope>NUCLEOTIDE SEQUENCE [LARGE SCALE GENOMIC DNA]</scope>
    <source>
        <strain evidence="2">CRL 75-36-700-3 / race SCCL</strain>
    </source>
</reference>
<organism evidence="1 2">
    <name type="scientific">Puccinia graminis f. sp. tritici (strain CRL 75-36-700-3 / race SCCL)</name>
    <name type="common">Black stem rust fungus</name>
    <dbReference type="NCBI Taxonomy" id="418459"/>
    <lineage>
        <taxon>Eukaryota</taxon>
        <taxon>Fungi</taxon>
        <taxon>Dikarya</taxon>
        <taxon>Basidiomycota</taxon>
        <taxon>Pucciniomycotina</taxon>
        <taxon>Pucciniomycetes</taxon>
        <taxon>Pucciniales</taxon>
        <taxon>Pucciniaceae</taxon>
        <taxon>Puccinia</taxon>
    </lineage>
</organism>
<dbReference type="SUPFAM" id="SSF53474">
    <property type="entry name" value="alpha/beta-Hydrolases"/>
    <property type="match status" value="1"/>
</dbReference>
<dbReference type="KEGG" id="pgr:PGTG_22226"/>
<dbReference type="OrthoDB" id="4605274at2759"/>